<feature type="chain" id="PRO_5032570590" description="Secreted protein" evidence="1">
    <location>
        <begin position="21"/>
        <end position="168"/>
    </location>
</feature>
<accession>A0A843TM62</accession>
<evidence type="ECO:0000313" key="3">
    <source>
        <dbReference type="Proteomes" id="UP000652761"/>
    </source>
</evidence>
<proteinExistence type="predicted"/>
<reference evidence="2" key="1">
    <citation type="submission" date="2017-07" db="EMBL/GenBank/DDBJ databases">
        <title>Taro Niue Genome Assembly and Annotation.</title>
        <authorList>
            <person name="Atibalentja N."/>
            <person name="Keating K."/>
            <person name="Fields C.J."/>
        </authorList>
    </citation>
    <scope>NUCLEOTIDE SEQUENCE</scope>
    <source>
        <strain evidence="2">Niue_2</strain>
        <tissue evidence="2">Leaf</tissue>
    </source>
</reference>
<dbReference type="AlphaFoldDB" id="A0A843TM62"/>
<dbReference type="EMBL" id="NMUH01000065">
    <property type="protein sequence ID" value="MQL70370.1"/>
    <property type="molecule type" value="Genomic_DNA"/>
</dbReference>
<organism evidence="2 3">
    <name type="scientific">Colocasia esculenta</name>
    <name type="common">Wild taro</name>
    <name type="synonym">Arum esculentum</name>
    <dbReference type="NCBI Taxonomy" id="4460"/>
    <lineage>
        <taxon>Eukaryota</taxon>
        <taxon>Viridiplantae</taxon>
        <taxon>Streptophyta</taxon>
        <taxon>Embryophyta</taxon>
        <taxon>Tracheophyta</taxon>
        <taxon>Spermatophyta</taxon>
        <taxon>Magnoliopsida</taxon>
        <taxon>Liliopsida</taxon>
        <taxon>Araceae</taxon>
        <taxon>Aroideae</taxon>
        <taxon>Colocasieae</taxon>
        <taxon>Colocasia</taxon>
    </lineage>
</organism>
<sequence length="168" mass="19229">MSRVWRVWSLSVFVPWWRDWQWTHWQWSSCVEDGCKQVQAWCSWSSSSYLGACMSRKLREPTCGVAFTGAELLSVEPIEVSLPCCLFPCCWGVCNVDCVCGLMSVRCCALCSTRSTLLLRLSRCFVCRVASLVECCNTYLWLLASLVLAGCELWLRCITWLPFVLVRV</sequence>
<evidence type="ECO:0008006" key="4">
    <source>
        <dbReference type="Google" id="ProtNLM"/>
    </source>
</evidence>
<gene>
    <name evidence="2" type="ORF">Taro_002675</name>
</gene>
<keyword evidence="1" id="KW-0732">Signal</keyword>
<name>A0A843TM62_COLES</name>
<dbReference type="Proteomes" id="UP000652761">
    <property type="component" value="Unassembled WGS sequence"/>
</dbReference>
<protein>
    <recommendedName>
        <fullName evidence="4">Secreted protein</fullName>
    </recommendedName>
</protein>
<evidence type="ECO:0000313" key="2">
    <source>
        <dbReference type="EMBL" id="MQL70370.1"/>
    </source>
</evidence>
<comment type="caution">
    <text evidence="2">The sequence shown here is derived from an EMBL/GenBank/DDBJ whole genome shotgun (WGS) entry which is preliminary data.</text>
</comment>
<keyword evidence="3" id="KW-1185">Reference proteome</keyword>
<feature type="signal peptide" evidence="1">
    <location>
        <begin position="1"/>
        <end position="20"/>
    </location>
</feature>
<evidence type="ECO:0000256" key="1">
    <source>
        <dbReference type="SAM" id="SignalP"/>
    </source>
</evidence>